<keyword evidence="3" id="KW-0378">Hydrolase</keyword>
<dbReference type="AlphaFoldDB" id="A0A6L9ECT2"/>
<dbReference type="GO" id="GO:0000175">
    <property type="term" value="F:3'-5'-RNA exonuclease activity"/>
    <property type="evidence" value="ECO:0007669"/>
    <property type="project" value="TreeGrafter"/>
</dbReference>
<keyword evidence="3" id="KW-0255">Endonuclease</keyword>
<dbReference type="InterPro" id="IPR050410">
    <property type="entry name" value="CCR4/nocturin_mRNA_transcr"/>
</dbReference>
<evidence type="ECO:0000256" key="1">
    <source>
        <dbReference type="SAM" id="SignalP"/>
    </source>
</evidence>
<dbReference type="PANTHER" id="PTHR12121">
    <property type="entry name" value="CARBON CATABOLITE REPRESSOR PROTEIN 4"/>
    <property type="match status" value="1"/>
</dbReference>
<proteinExistence type="predicted"/>
<accession>A0A6L9ECT2</accession>
<reference evidence="3 4" key="1">
    <citation type="submission" date="2020-01" db="EMBL/GenBank/DDBJ databases">
        <title>Bacteria diversity of Porities sp.</title>
        <authorList>
            <person name="Wang G."/>
        </authorList>
    </citation>
    <scope>NUCLEOTIDE SEQUENCE [LARGE SCALE GENOMIC DNA]</scope>
    <source>
        <strain evidence="3 4">R33</strain>
    </source>
</reference>
<dbReference type="Pfam" id="PF03372">
    <property type="entry name" value="Exo_endo_phos"/>
    <property type="match status" value="1"/>
</dbReference>
<name>A0A6L9ECT2_9FLAO</name>
<dbReference type="SUPFAM" id="SSF56219">
    <property type="entry name" value="DNase I-like"/>
    <property type="match status" value="1"/>
</dbReference>
<dbReference type="CDD" id="cd09083">
    <property type="entry name" value="EEP-1"/>
    <property type="match status" value="1"/>
</dbReference>
<feature type="domain" description="Endonuclease/exonuclease/phosphatase" evidence="2">
    <location>
        <begin position="28"/>
        <end position="271"/>
    </location>
</feature>
<dbReference type="Proteomes" id="UP000475249">
    <property type="component" value="Unassembled WGS sequence"/>
</dbReference>
<evidence type="ECO:0000313" key="3">
    <source>
        <dbReference type="EMBL" id="NAS12421.1"/>
    </source>
</evidence>
<organism evidence="3 4">
    <name type="scientific">Poritiphilus flavus</name>
    <dbReference type="NCBI Taxonomy" id="2697053"/>
    <lineage>
        <taxon>Bacteria</taxon>
        <taxon>Pseudomonadati</taxon>
        <taxon>Bacteroidota</taxon>
        <taxon>Flavobacteriia</taxon>
        <taxon>Flavobacteriales</taxon>
        <taxon>Flavobacteriaceae</taxon>
        <taxon>Poritiphilus</taxon>
    </lineage>
</organism>
<dbReference type="GO" id="GO:0004519">
    <property type="term" value="F:endonuclease activity"/>
    <property type="evidence" value="ECO:0007669"/>
    <property type="project" value="UniProtKB-KW"/>
</dbReference>
<sequence>MKHLKPVCAFLMMALFGLVLNGQTIKTMTYNIRYDNPKDGPSSWDNRKDVLISQLKFHAPDVFGTQEALAHQLQDIKSGLGGYQYTGKGRDDGESAGEFSAIFYNTEKLELLKGETFWLSETPESPSKGWDAALNRVCTYGLFRTKKDQKKFYVFNTHFDHIGEEARSQSVYLILKKIDEINKEDLPVVVMGDLNLEPDHPAIQHLASKMKDTHQLAKEFSFGPEGTFSGFEVDGTVSRRIDYIFISQQGFELMRYAILSHTQNGRYPSDHLPVYAELSFER</sequence>
<gene>
    <name evidence="3" type="ORF">GTQ38_10445</name>
</gene>
<dbReference type="EMBL" id="WXYO01000005">
    <property type="protein sequence ID" value="NAS12421.1"/>
    <property type="molecule type" value="Genomic_DNA"/>
</dbReference>
<dbReference type="PANTHER" id="PTHR12121:SF36">
    <property type="entry name" value="ENDONUCLEASE_EXONUCLEASE_PHOSPHATASE DOMAIN-CONTAINING PROTEIN"/>
    <property type="match status" value="1"/>
</dbReference>
<keyword evidence="1" id="KW-0732">Signal</keyword>
<dbReference type="Gene3D" id="3.60.10.10">
    <property type="entry name" value="Endonuclease/exonuclease/phosphatase"/>
    <property type="match status" value="1"/>
</dbReference>
<dbReference type="RefSeq" id="WP_161435468.1">
    <property type="nucleotide sequence ID" value="NZ_WXYO01000005.1"/>
</dbReference>
<comment type="caution">
    <text evidence="3">The sequence shown here is derived from an EMBL/GenBank/DDBJ whole genome shotgun (WGS) entry which is preliminary data.</text>
</comment>
<evidence type="ECO:0000313" key="4">
    <source>
        <dbReference type="Proteomes" id="UP000475249"/>
    </source>
</evidence>
<keyword evidence="4" id="KW-1185">Reference proteome</keyword>
<feature type="chain" id="PRO_5026725465" evidence="1">
    <location>
        <begin position="22"/>
        <end position="282"/>
    </location>
</feature>
<dbReference type="InterPro" id="IPR005135">
    <property type="entry name" value="Endo/exonuclease/phosphatase"/>
</dbReference>
<dbReference type="InterPro" id="IPR036691">
    <property type="entry name" value="Endo/exonu/phosph_ase_sf"/>
</dbReference>
<evidence type="ECO:0000259" key="2">
    <source>
        <dbReference type="Pfam" id="PF03372"/>
    </source>
</evidence>
<keyword evidence="3" id="KW-0540">Nuclease</keyword>
<feature type="signal peptide" evidence="1">
    <location>
        <begin position="1"/>
        <end position="21"/>
    </location>
</feature>
<protein>
    <submittedName>
        <fullName evidence="3">Endonuclease/exonuclease/phosphatase</fullName>
    </submittedName>
</protein>
<keyword evidence="3" id="KW-0269">Exonuclease</keyword>